<protein>
    <submittedName>
        <fullName evidence="1">Uncharacterized protein</fullName>
    </submittedName>
</protein>
<name>A0A5B9FZD8_9FLAO</name>
<dbReference type="Proteomes" id="UP000321222">
    <property type="component" value="Chromosome"/>
</dbReference>
<dbReference type="RefSeq" id="WP_147583814.1">
    <property type="nucleotide sequence ID" value="NZ_CP042831.1"/>
</dbReference>
<proteinExistence type="predicted"/>
<dbReference type="KEGG" id="fak:FUA48_12365"/>
<gene>
    <name evidence="1" type="ORF">FUA48_12365</name>
</gene>
<accession>A0A5B9FZD8</accession>
<reference evidence="1 2" key="1">
    <citation type="submission" date="2019-08" db="EMBL/GenBank/DDBJ databases">
        <title>Flavobacterium alkalisoli sp. nov., isolated from rhizosphere soil of Suaeda salsa.</title>
        <authorList>
            <person name="Sun J.-Q."/>
            <person name="Xu L."/>
        </authorList>
    </citation>
    <scope>NUCLEOTIDE SEQUENCE [LARGE SCALE GENOMIC DNA]</scope>
    <source>
        <strain evidence="1 2">XS-5</strain>
    </source>
</reference>
<sequence>MSEITNLTQRIHKAIDRGEITDMYIDFETFVVNTIEAIDTQDPSPAFDFFNDLANLKNDTIDNMLDACLFENLYYELGDNETKFKDKLNKRSLKLYLLAVYIRNNPSTPEEIILHQKSLGL</sequence>
<dbReference type="EMBL" id="CP042831">
    <property type="protein sequence ID" value="QEE50342.1"/>
    <property type="molecule type" value="Genomic_DNA"/>
</dbReference>
<organism evidence="1 2">
    <name type="scientific">Flavobacterium alkalisoli</name>
    <dbReference type="NCBI Taxonomy" id="2602769"/>
    <lineage>
        <taxon>Bacteria</taxon>
        <taxon>Pseudomonadati</taxon>
        <taxon>Bacteroidota</taxon>
        <taxon>Flavobacteriia</taxon>
        <taxon>Flavobacteriales</taxon>
        <taxon>Flavobacteriaceae</taxon>
        <taxon>Flavobacterium</taxon>
    </lineage>
</organism>
<evidence type="ECO:0000313" key="2">
    <source>
        <dbReference type="Proteomes" id="UP000321222"/>
    </source>
</evidence>
<keyword evidence="2" id="KW-1185">Reference proteome</keyword>
<evidence type="ECO:0000313" key="1">
    <source>
        <dbReference type="EMBL" id="QEE50342.1"/>
    </source>
</evidence>
<dbReference type="AlphaFoldDB" id="A0A5B9FZD8"/>